<evidence type="ECO:0000256" key="3">
    <source>
        <dbReference type="ARBA" id="ARBA00022679"/>
    </source>
</evidence>
<organism evidence="7 8">
    <name type="scientific">Aquilegia coerulea</name>
    <name type="common">Rocky mountain columbine</name>
    <dbReference type="NCBI Taxonomy" id="218851"/>
    <lineage>
        <taxon>Eukaryota</taxon>
        <taxon>Viridiplantae</taxon>
        <taxon>Streptophyta</taxon>
        <taxon>Embryophyta</taxon>
        <taxon>Tracheophyta</taxon>
        <taxon>Spermatophyta</taxon>
        <taxon>Magnoliopsida</taxon>
        <taxon>Ranunculales</taxon>
        <taxon>Ranunculaceae</taxon>
        <taxon>Thalictroideae</taxon>
        <taxon>Aquilegia</taxon>
    </lineage>
</organism>
<reference evidence="7 8" key="1">
    <citation type="submission" date="2017-09" db="EMBL/GenBank/DDBJ databases">
        <title>WGS assembly of Aquilegia coerulea Goldsmith.</title>
        <authorList>
            <person name="Hodges S."/>
            <person name="Kramer E."/>
            <person name="Nordborg M."/>
            <person name="Tomkins J."/>
            <person name="Borevitz J."/>
            <person name="Derieg N."/>
            <person name="Yan J."/>
            <person name="Mihaltcheva S."/>
            <person name="Hayes R.D."/>
            <person name="Rokhsar D."/>
        </authorList>
    </citation>
    <scope>NUCLEOTIDE SEQUENCE [LARGE SCALE GENOMIC DNA]</scope>
    <source>
        <strain evidence="8">cv. Goldsmith</strain>
    </source>
</reference>
<sequence length="459" mass="51056">MVMEEKAHVLLLPYPAQGHINPVLQFGKRLSSKGIKTTLLVTKFIFKSMQAELSSVGVETISDGHDEGGFAAAESICAYISSFAKVGSLTLTELIRKQETAGYPVSCVVYDAFLPWSLDVAKEFGIFGASFFTQACAVNNIYYYFHVGQLEIPDADTSTQPNVSVTIPGLPSLKLPDLPSFFYVAGQYPAYFQMILNQYSNVEKADWIFVNTFKELEVEVVEWMAKLFPIKTIGPTIPSMYLDKRLKDDTDYGLNLYKPDSSICMNWLNDKPIGSVAYIAFGSIAELGVEQMEELAWGLKGVNTYFLWVVRASEESKLPAKFKEETSEKGLIVNWSPQLDVLAHQAMGCFVTHCGWNSTIEALSLGVPMIGIPQWTDQPTNAKFVQDIWEVGLKASVDDKGMVTREELERCIRQILEGDRGVEIKKNATMLKELAQKATDEGGSSDKNIDEFVSKISQN</sequence>
<evidence type="ECO:0000313" key="7">
    <source>
        <dbReference type="EMBL" id="PIA61854.1"/>
    </source>
</evidence>
<evidence type="ECO:0000256" key="6">
    <source>
        <dbReference type="SAM" id="MobiDB-lite"/>
    </source>
</evidence>
<dbReference type="PANTHER" id="PTHR11926:SF1553">
    <property type="entry name" value="GLYCOSYLTRANSFERASE"/>
    <property type="match status" value="1"/>
</dbReference>
<comment type="similarity">
    <text evidence="1 4">Belongs to the UDP-glycosyltransferase family.</text>
</comment>
<keyword evidence="2 4" id="KW-0328">Glycosyltransferase</keyword>
<dbReference type="GO" id="GO:0080043">
    <property type="term" value="F:quercetin 3-O-glucosyltransferase activity"/>
    <property type="evidence" value="ECO:0007669"/>
    <property type="project" value="TreeGrafter"/>
</dbReference>
<feature type="region of interest" description="Disordered" evidence="6">
    <location>
        <begin position="436"/>
        <end position="459"/>
    </location>
</feature>
<dbReference type="InterPro" id="IPR035595">
    <property type="entry name" value="UDP_glycos_trans_CS"/>
</dbReference>
<evidence type="ECO:0000256" key="5">
    <source>
        <dbReference type="RuleBase" id="RU362057"/>
    </source>
</evidence>
<dbReference type="Gene3D" id="3.40.50.2000">
    <property type="entry name" value="Glycogen Phosphorylase B"/>
    <property type="match status" value="2"/>
</dbReference>
<dbReference type="GO" id="GO:0080044">
    <property type="term" value="F:quercetin 7-O-glucosyltransferase activity"/>
    <property type="evidence" value="ECO:0007669"/>
    <property type="project" value="TreeGrafter"/>
</dbReference>
<dbReference type="Pfam" id="PF00201">
    <property type="entry name" value="UDPGT"/>
    <property type="match status" value="1"/>
</dbReference>
<dbReference type="PANTHER" id="PTHR11926">
    <property type="entry name" value="GLUCOSYL/GLUCURONOSYL TRANSFERASES"/>
    <property type="match status" value="1"/>
</dbReference>
<dbReference type="FunCoup" id="A0A2G5F1J0">
    <property type="interactions" value="82"/>
</dbReference>
<evidence type="ECO:0000256" key="4">
    <source>
        <dbReference type="RuleBase" id="RU003718"/>
    </source>
</evidence>
<dbReference type="EMBL" id="KZ305019">
    <property type="protein sequence ID" value="PIA61854.1"/>
    <property type="molecule type" value="Genomic_DNA"/>
</dbReference>
<evidence type="ECO:0000256" key="2">
    <source>
        <dbReference type="ARBA" id="ARBA00022676"/>
    </source>
</evidence>
<accession>A0A2G5F1J0</accession>
<dbReference type="FunFam" id="3.40.50.2000:FF:000057">
    <property type="entry name" value="Glycosyltransferase"/>
    <property type="match status" value="1"/>
</dbReference>
<dbReference type="AlphaFoldDB" id="A0A2G5F1J0"/>
<dbReference type="FunFam" id="3.40.50.2000:FF:000019">
    <property type="entry name" value="Glycosyltransferase"/>
    <property type="match status" value="1"/>
</dbReference>
<proteinExistence type="inferred from homology"/>
<evidence type="ECO:0000256" key="1">
    <source>
        <dbReference type="ARBA" id="ARBA00009995"/>
    </source>
</evidence>
<dbReference type="EC" id="2.4.1.-" evidence="5"/>
<dbReference type="PROSITE" id="PS00375">
    <property type="entry name" value="UDPGT"/>
    <property type="match status" value="1"/>
</dbReference>
<protein>
    <recommendedName>
        <fullName evidence="5">Glycosyltransferase</fullName>
        <ecNumber evidence="5">2.4.1.-</ecNumber>
    </recommendedName>
</protein>
<dbReference type="InParanoid" id="A0A2G5F1J0"/>
<evidence type="ECO:0000313" key="8">
    <source>
        <dbReference type="Proteomes" id="UP000230069"/>
    </source>
</evidence>
<keyword evidence="8" id="KW-1185">Reference proteome</keyword>
<dbReference type="InterPro" id="IPR002213">
    <property type="entry name" value="UDP_glucos_trans"/>
</dbReference>
<keyword evidence="3 4" id="KW-0808">Transferase</keyword>
<name>A0A2G5F1J0_AQUCA</name>
<dbReference type="SUPFAM" id="SSF53756">
    <property type="entry name" value="UDP-Glycosyltransferase/glycogen phosphorylase"/>
    <property type="match status" value="1"/>
</dbReference>
<dbReference type="CDD" id="cd03784">
    <property type="entry name" value="GT1_Gtf-like"/>
    <property type="match status" value="1"/>
</dbReference>
<dbReference type="OrthoDB" id="5835829at2759"/>
<gene>
    <name evidence="7" type="ORF">AQUCO_00200093v1</name>
</gene>
<dbReference type="Proteomes" id="UP000230069">
    <property type="component" value="Unassembled WGS sequence"/>
</dbReference>